<dbReference type="Proteomes" id="UP000057820">
    <property type="component" value="Plasmid 2"/>
</dbReference>
<dbReference type="RefSeq" id="WP_159005432.1">
    <property type="nucleotide sequence ID" value="NZ_CAACYE020000001.1"/>
</dbReference>
<geneLocation type="plasmid" evidence="1">
    <name>2</name>
</geneLocation>
<evidence type="ECO:0000313" key="2">
    <source>
        <dbReference type="Proteomes" id="UP000057820"/>
    </source>
</evidence>
<dbReference type="AlphaFoldDB" id="A0A0H5NYX6"/>
<evidence type="ECO:0000313" key="1">
    <source>
        <dbReference type="EMBL" id="CRY80264.1"/>
    </source>
</evidence>
<sequence length="57" mass="6165">MVGVGAELRTVSYVSRSKAPDLDNPILVRTLAADRGVPDELTPAQAREIFATVRLVE</sequence>
<keyword evidence="1" id="KW-0614">Plasmid</keyword>
<gene>
    <name evidence="1" type="ORF">ERS450000_03769</name>
</gene>
<organism evidence="1 2">
    <name type="scientific">Nocardia farcinica</name>
    <dbReference type="NCBI Taxonomy" id="37329"/>
    <lineage>
        <taxon>Bacteria</taxon>
        <taxon>Bacillati</taxon>
        <taxon>Actinomycetota</taxon>
        <taxon>Actinomycetes</taxon>
        <taxon>Mycobacteriales</taxon>
        <taxon>Nocardiaceae</taxon>
        <taxon>Nocardia</taxon>
    </lineage>
</organism>
<dbReference type="EMBL" id="LN868939">
    <property type="protein sequence ID" value="CRY80264.1"/>
    <property type="molecule type" value="Genomic_DNA"/>
</dbReference>
<dbReference type="KEGG" id="nfr:ERS450000_03769"/>
<proteinExistence type="predicted"/>
<protein>
    <submittedName>
        <fullName evidence="1">Uncharacterized protein</fullName>
    </submittedName>
</protein>
<name>A0A0H5NYX6_NOCFR</name>
<accession>A0A0H5NYX6</accession>
<reference evidence="2" key="1">
    <citation type="submission" date="2015-03" db="EMBL/GenBank/DDBJ databases">
        <authorList>
            <consortium name="Pathogen Informatics"/>
        </authorList>
    </citation>
    <scope>NUCLEOTIDE SEQUENCE [LARGE SCALE GENOMIC DNA]</scope>
    <source>
        <strain evidence="2">NCTC11134</strain>
        <plasmid evidence="2">2</plasmid>
    </source>
</reference>